<dbReference type="OrthoDB" id="394917at2"/>
<name>A0A0A8EC91_MESFC</name>
<evidence type="ECO:0000259" key="3">
    <source>
        <dbReference type="Pfam" id="PF03202"/>
    </source>
</evidence>
<dbReference type="Proteomes" id="UP000031129">
    <property type="component" value="Chromosome"/>
</dbReference>
<dbReference type="EMBL" id="CP007585">
    <property type="protein sequence ID" value="AJC49826.1"/>
    <property type="molecule type" value="Genomic_DNA"/>
</dbReference>
<evidence type="ECO:0000313" key="5">
    <source>
        <dbReference type="Proteomes" id="UP000031129"/>
    </source>
</evidence>
<gene>
    <name evidence="4" type="primary">lppB</name>
    <name evidence="4" type="ORF">MYF_01490</name>
</gene>
<dbReference type="RefSeq" id="WP_002557454.1">
    <property type="nucleotide sequence ID" value="NZ_CP007585.1"/>
</dbReference>
<keyword evidence="4" id="KW-0449">Lipoprotein</keyword>
<dbReference type="AlphaFoldDB" id="A0A0A8EC91"/>
<dbReference type="HOGENOM" id="CLU_030256_0_0_14"/>
<dbReference type="Pfam" id="PF03202">
    <property type="entry name" value="Lipoprotein_10"/>
    <property type="match status" value="1"/>
</dbReference>
<dbReference type="InterPro" id="IPR004890">
    <property type="entry name" value="Lipoprotein_10_C"/>
</dbReference>
<reference evidence="4 5" key="1">
    <citation type="journal article" date="2015" name="Genome Announc.">
        <title>Complete Genome Sequence of Mycoplasma flocculare Strain Ms42T (ATCC 27399T).</title>
        <authorList>
            <person name="Calcutt M.J."/>
            <person name="Foecking M.F."/>
            <person name="Heidari M.B."/>
            <person name="McIntosh M.A."/>
        </authorList>
    </citation>
    <scope>NUCLEOTIDE SEQUENCE [LARGE SCALE GENOMIC DNA]</scope>
    <source>
        <strain evidence="5">ATCC 27399</strain>
    </source>
</reference>
<dbReference type="NCBIfam" id="NF045826">
    <property type="entry name" value="lipo_P68"/>
    <property type="match status" value="1"/>
</dbReference>
<feature type="signal peptide" evidence="2">
    <location>
        <begin position="1"/>
        <end position="21"/>
    </location>
</feature>
<proteinExistence type="inferred from homology"/>
<accession>A0A0A8EC91</accession>
<evidence type="ECO:0000313" key="4">
    <source>
        <dbReference type="EMBL" id="AJC49826.1"/>
    </source>
</evidence>
<dbReference type="InterPro" id="IPR054825">
    <property type="entry name" value="P68-like"/>
</dbReference>
<comment type="similarity">
    <text evidence="1">Belongs to the MG185/MG260 family.</text>
</comment>
<evidence type="ECO:0000256" key="2">
    <source>
        <dbReference type="SAM" id="SignalP"/>
    </source>
</evidence>
<keyword evidence="5" id="KW-1185">Reference proteome</keyword>
<feature type="chain" id="PRO_5002035281" evidence="2">
    <location>
        <begin position="22"/>
        <end position="620"/>
    </location>
</feature>
<organism evidence="4 5">
    <name type="scientific">Mesomycoplasma flocculare ATCC 27399</name>
    <dbReference type="NCBI Taxonomy" id="743971"/>
    <lineage>
        <taxon>Bacteria</taxon>
        <taxon>Bacillati</taxon>
        <taxon>Mycoplasmatota</taxon>
        <taxon>Mycoplasmoidales</taxon>
        <taxon>Metamycoplasmataceae</taxon>
        <taxon>Mesomycoplasma</taxon>
    </lineage>
</organism>
<sequence>MNFKKYLKIFTILSPSFFLLAAGCGGNPETNITKKEISLNEINPKTQVVLMTSQGAFWPLIFGLNEYGKNIKGLIPYYNEKFKNDADFAPVRLVLNNESKAKTQSQITQNIKNLLDSNSDQIPSLVLGDLSTASVLKEYNRLLEIKDDKLNPSLFVEKLISAYNAADFGKNKFYNIPFNKNDVDALGFNLDNLKIVFDLIEQGGGSVDKTMEIYKKALDSVNKGNQTPENSFFKAIEVKKSDVFKDLNINKESFENIETALEFATKFIQGLKIKNGAKIDENTENATIFVLDYSHSIFQKDLISKTGKHFWKPEGKQLAYLINSDSNLRDEFRKTYDNFTKNNQKLTYKIGEKTKVLQAFQFKDFKAKGIGEWGSHDLLHYRTVFGYIPAVGIKQSIDSATTRFLFAKNKPENVRKFATFNDIFTTNQPLKAKSNSPFSVFYSGGSSLIPIRTGNEKIDMATVKFLVWLYTGQNDIEGKMVDNADYLMENTGYFIPTKAVMQKEKLAAIKAKYQEYCNKISEFEKQNKKSFELIGAEATKIDWNLYEKAANLRSVIISIESMFKALKEKNNKLEILTDNGDFKAAKISNVLLDSFIEATRIENPQLKTGEELLKLIDEQN</sequence>
<keyword evidence="2" id="KW-0732">Signal</keyword>
<evidence type="ECO:0000256" key="1">
    <source>
        <dbReference type="ARBA" id="ARBA00009031"/>
    </source>
</evidence>
<protein>
    <submittedName>
        <fullName evidence="4">Lipoprotein LppB</fullName>
    </submittedName>
</protein>
<dbReference type="PROSITE" id="PS51257">
    <property type="entry name" value="PROKAR_LIPOPROTEIN"/>
    <property type="match status" value="1"/>
</dbReference>
<dbReference type="STRING" id="743971.MYF_01490"/>
<dbReference type="KEGG" id="mfq:MYF_01490"/>
<feature type="domain" description="Mycoplasma lipoprotein C-terminal" evidence="3">
    <location>
        <begin position="445"/>
        <end position="532"/>
    </location>
</feature>